<gene>
    <name evidence="1" type="ORF">AFCDBAGC_3723</name>
</gene>
<evidence type="ECO:0000313" key="1">
    <source>
        <dbReference type="EMBL" id="GJD45846.1"/>
    </source>
</evidence>
<proteinExistence type="predicted"/>
<organism evidence="1 2">
    <name type="scientific">Methylobacterium cerastii</name>
    <dbReference type="NCBI Taxonomy" id="932741"/>
    <lineage>
        <taxon>Bacteria</taxon>
        <taxon>Pseudomonadati</taxon>
        <taxon>Pseudomonadota</taxon>
        <taxon>Alphaproteobacteria</taxon>
        <taxon>Hyphomicrobiales</taxon>
        <taxon>Methylobacteriaceae</taxon>
        <taxon>Methylobacterium</taxon>
    </lineage>
</organism>
<dbReference type="RefSeq" id="WP_238272696.1">
    <property type="nucleotide sequence ID" value="NZ_BPQG01000056.1"/>
</dbReference>
<dbReference type="Proteomes" id="UP001055117">
    <property type="component" value="Unassembled WGS sequence"/>
</dbReference>
<comment type="caution">
    <text evidence="1">The sequence shown here is derived from an EMBL/GenBank/DDBJ whole genome shotgun (WGS) entry which is preliminary data.</text>
</comment>
<name>A0ABQ4QM81_9HYPH</name>
<evidence type="ECO:0000313" key="2">
    <source>
        <dbReference type="Proteomes" id="UP001055117"/>
    </source>
</evidence>
<protein>
    <submittedName>
        <fullName evidence="1">Uncharacterized protein</fullName>
    </submittedName>
</protein>
<accession>A0ABQ4QM81</accession>
<dbReference type="EMBL" id="BPQG01000056">
    <property type="protein sequence ID" value="GJD45846.1"/>
    <property type="molecule type" value="Genomic_DNA"/>
</dbReference>
<reference evidence="1 2" key="1">
    <citation type="journal article" date="2021" name="Front. Microbiol.">
        <title>Comprehensive Comparative Genomics and Phenotyping of Methylobacterium Species.</title>
        <authorList>
            <person name="Alessa O."/>
            <person name="Ogura Y."/>
            <person name="Fujitani Y."/>
            <person name="Takami H."/>
            <person name="Hayashi T."/>
            <person name="Sahin N."/>
            <person name="Tani A."/>
        </authorList>
    </citation>
    <scope>NUCLEOTIDE SEQUENCE [LARGE SCALE GENOMIC DNA]</scope>
    <source>
        <strain evidence="1 2">DSM 23679</strain>
    </source>
</reference>
<sequence length="69" mass="7357">MTRPATVPAPARAREAVAPYLPGEPADPAFARMLGAYARCSGGCLDRAEGNPECWEICRRAKAAARRKG</sequence>
<keyword evidence="2" id="KW-1185">Reference proteome</keyword>